<dbReference type="AlphaFoldDB" id="A0A9P8HJU3"/>
<keyword evidence="3" id="KW-1185">Reference proteome</keyword>
<evidence type="ECO:0000256" key="1">
    <source>
        <dbReference type="SAM" id="MobiDB-lite"/>
    </source>
</evidence>
<gene>
    <name evidence="2" type="ORF">TsFJ059_006616</name>
</gene>
<accession>A0A9P8HJU3</accession>
<dbReference type="Proteomes" id="UP000826573">
    <property type="component" value="Unassembled WGS sequence"/>
</dbReference>
<evidence type="ECO:0000313" key="2">
    <source>
        <dbReference type="EMBL" id="KAH0522827.1"/>
    </source>
</evidence>
<evidence type="ECO:0000313" key="3">
    <source>
        <dbReference type="Proteomes" id="UP000826573"/>
    </source>
</evidence>
<feature type="compositionally biased region" description="Low complexity" evidence="1">
    <location>
        <begin position="35"/>
        <end position="45"/>
    </location>
</feature>
<proteinExistence type="predicted"/>
<name>A0A9P8HJU3_9HYPO</name>
<comment type="caution">
    <text evidence="2">The sequence shown here is derived from an EMBL/GenBank/DDBJ whole genome shotgun (WGS) entry which is preliminary data.</text>
</comment>
<feature type="region of interest" description="Disordered" evidence="1">
    <location>
        <begin position="1"/>
        <end position="63"/>
    </location>
</feature>
<reference evidence="2 3" key="1">
    <citation type="submission" date="2021-08" db="EMBL/GenBank/DDBJ databases">
        <title>The highly contiguous genome resource for Trichoderma semiorbis FJ059, a fungal antagonistic to plant pathogens.</title>
        <authorList>
            <person name="Liu T."/>
        </authorList>
    </citation>
    <scope>NUCLEOTIDE SEQUENCE [LARGE SCALE GENOMIC DNA]</scope>
    <source>
        <strain evidence="2 3">FJ059</strain>
    </source>
</reference>
<protein>
    <submittedName>
        <fullName evidence="2">Uncharacterized protein</fullName>
    </submittedName>
</protein>
<organism evidence="2 3">
    <name type="scientific">Trichoderma semiorbis</name>
    <dbReference type="NCBI Taxonomy" id="1491008"/>
    <lineage>
        <taxon>Eukaryota</taxon>
        <taxon>Fungi</taxon>
        <taxon>Dikarya</taxon>
        <taxon>Ascomycota</taxon>
        <taxon>Pezizomycotina</taxon>
        <taxon>Sordariomycetes</taxon>
        <taxon>Hypocreomycetidae</taxon>
        <taxon>Hypocreales</taxon>
        <taxon>Hypocreaceae</taxon>
        <taxon>Trichoderma</taxon>
    </lineage>
</organism>
<sequence>MQDGAPRTTRTTPPLQDEKLPAMAKNDVHGSPNLRLTSSSARPPAAAAPPPRRRRASLATSYRGPSLLATHQMGRLSPLAVAVAAPQPDRGVAPECHSPAIQSTHCGLSFAPAGALRT</sequence>
<dbReference type="EMBL" id="JAIMJC010000007">
    <property type="protein sequence ID" value="KAH0522827.1"/>
    <property type="molecule type" value="Genomic_DNA"/>
</dbReference>